<dbReference type="Proteomes" id="UP000095282">
    <property type="component" value="Unplaced"/>
</dbReference>
<proteinExistence type="inferred from homology"/>
<protein>
    <submittedName>
        <fullName evidence="11">SID1 transmembrane family member 1</fullName>
    </submittedName>
</protein>
<feature type="transmembrane region" description="Helical" evidence="8">
    <location>
        <begin position="584"/>
        <end position="602"/>
    </location>
</feature>
<accession>A0A1I7TYN6</accession>
<organism evidence="10 11">
    <name type="scientific">Caenorhabditis tropicalis</name>
    <dbReference type="NCBI Taxonomy" id="1561998"/>
    <lineage>
        <taxon>Eukaryota</taxon>
        <taxon>Metazoa</taxon>
        <taxon>Ecdysozoa</taxon>
        <taxon>Nematoda</taxon>
        <taxon>Chromadorea</taxon>
        <taxon>Rhabditida</taxon>
        <taxon>Rhabditina</taxon>
        <taxon>Rhabditomorpha</taxon>
        <taxon>Rhabditoidea</taxon>
        <taxon>Rhabditidae</taxon>
        <taxon>Peloderinae</taxon>
        <taxon>Caenorhabditis</taxon>
    </lineage>
</organism>
<keyword evidence="3 8" id="KW-0812">Transmembrane</keyword>
<evidence type="ECO:0000256" key="5">
    <source>
        <dbReference type="ARBA" id="ARBA00022989"/>
    </source>
</evidence>
<feature type="chain" id="PRO_5009308164" evidence="9">
    <location>
        <begin position="22"/>
        <end position="759"/>
    </location>
</feature>
<evidence type="ECO:0000256" key="4">
    <source>
        <dbReference type="ARBA" id="ARBA00022729"/>
    </source>
</evidence>
<evidence type="ECO:0000313" key="10">
    <source>
        <dbReference type="Proteomes" id="UP000095282"/>
    </source>
</evidence>
<evidence type="ECO:0000256" key="8">
    <source>
        <dbReference type="SAM" id="Phobius"/>
    </source>
</evidence>
<dbReference type="GO" id="GO:0003725">
    <property type="term" value="F:double-stranded RNA binding"/>
    <property type="evidence" value="ECO:0007669"/>
    <property type="project" value="TreeGrafter"/>
</dbReference>
<dbReference type="GO" id="GO:0005764">
    <property type="term" value="C:lysosome"/>
    <property type="evidence" value="ECO:0007669"/>
    <property type="project" value="TreeGrafter"/>
</dbReference>
<sequence length="759" mass="85558">MVSRRAASCLLIALLRFGCLSQNVTGDIDADSGENSHGPIVKQLSSKKKMFNETLQADTVHVLYMTLDQSYIFDLMRVAVDVINPVLYKKETDSILEVAVSNGRDNFNFKLPVIYPDLTLYSYGKLLNPLLDEDFGPRISKKKRNSSVNQTLLVTVQSRLKVDIDYTLHLTHLDRSQYYLKFKPDESTKTLSNQKLTFVKPMGFFLDAVEENVKSFHITLKSDDDICATIITVPANESIYDRPVDADKPDNQRYLTFTKRADVFFSHNEIESFRSFRIFVFISPVNTPCSSNSSRKSFNEIKKITFEFTKLEPSSYSLPILAMIMFLMSPALLFVPFVITYVRQSSGTVSESNLISIGENDRHNVSSNVGESAQNSEETREIILIPEEQNLEVQDNNTIAVINNEDSLSLHGQVLKYPIAIILPVLMHTAIEFHEWTSSSMANRDEMCFHNNACARPYGELRAWNNIISNLGYAIYGSVFVAITMCRRWRNQNSSCGIFECTLLDVTIGLFMVLQAIASATYHICPSDVAFQFDTPCIQVICGLLIIRQWLVRQESPSAAYTNILLLGVVSLNFLISALSKSHVIRYLISVNHIGTIAVLCFAKSRTLGTRNKLSHMFTAAFVSVNLLIMCTYVFSSVIHINQIVTYCFIVNCILYLTYYSSMKVASRERIGLKAKVCGALSVAGWIIAAFFFFQDDTDWTRTAAASRALNKPCLLLDFFGSHDLWHIFGALAGLFTFLFVSFVDDDLINVPKCSINVY</sequence>
<evidence type="ECO:0000256" key="7">
    <source>
        <dbReference type="ARBA" id="ARBA00023180"/>
    </source>
</evidence>
<evidence type="ECO:0000256" key="6">
    <source>
        <dbReference type="ARBA" id="ARBA00023136"/>
    </source>
</evidence>
<evidence type="ECO:0000256" key="1">
    <source>
        <dbReference type="ARBA" id="ARBA00004141"/>
    </source>
</evidence>
<feature type="transmembrane region" description="Helical" evidence="8">
    <location>
        <begin position="641"/>
        <end position="661"/>
    </location>
</feature>
<name>A0A1I7TYN6_9PELO</name>
<dbReference type="PANTHER" id="PTHR12185:SF1">
    <property type="entry name" value="SYSTEMIC RNA INTERFERENCE DEFECTIVE PROTEIN 1"/>
    <property type="match status" value="1"/>
</dbReference>
<evidence type="ECO:0000256" key="2">
    <source>
        <dbReference type="ARBA" id="ARBA00006618"/>
    </source>
</evidence>
<feature type="signal peptide" evidence="9">
    <location>
        <begin position="1"/>
        <end position="21"/>
    </location>
</feature>
<dbReference type="AlphaFoldDB" id="A0A1I7TYN6"/>
<keyword evidence="6 8" id="KW-0472">Membrane</keyword>
<dbReference type="GO" id="GO:0051033">
    <property type="term" value="F:RNA transmembrane transporter activity"/>
    <property type="evidence" value="ECO:0007669"/>
    <property type="project" value="TreeGrafter"/>
</dbReference>
<reference evidence="11" key="1">
    <citation type="submission" date="2016-11" db="UniProtKB">
        <authorList>
            <consortium name="WormBaseParasite"/>
        </authorList>
    </citation>
    <scope>IDENTIFICATION</scope>
</reference>
<dbReference type="InterPro" id="IPR025958">
    <property type="entry name" value="SID1_TM_fam"/>
</dbReference>
<feature type="transmembrane region" description="Helical" evidence="8">
    <location>
        <begin position="529"/>
        <end position="547"/>
    </location>
</feature>
<evidence type="ECO:0000256" key="3">
    <source>
        <dbReference type="ARBA" id="ARBA00022692"/>
    </source>
</evidence>
<dbReference type="PANTHER" id="PTHR12185">
    <property type="entry name" value="SID1 TRANSMEMBRANE FAMILY MEMEBER"/>
    <property type="match status" value="1"/>
</dbReference>
<dbReference type="STRING" id="1561998.A0A1I7TYN6"/>
<evidence type="ECO:0000256" key="9">
    <source>
        <dbReference type="SAM" id="SignalP"/>
    </source>
</evidence>
<comment type="similarity">
    <text evidence="2">Belongs to the SID1 family.</text>
</comment>
<evidence type="ECO:0000313" key="11">
    <source>
        <dbReference type="WBParaSite" id="Csp11.Scaffold629.g13114.t1"/>
    </source>
</evidence>
<dbReference type="eggNOG" id="ENOG502QUXZ">
    <property type="taxonomic scope" value="Eukaryota"/>
</dbReference>
<dbReference type="Pfam" id="PF13965">
    <property type="entry name" value="SID-1_RNA_chan"/>
    <property type="match status" value="1"/>
</dbReference>
<feature type="transmembrane region" description="Helical" evidence="8">
    <location>
        <begin position="320"/>
        <end position="342"/>
    </location>
</feature>
<keyword evidence="5 8" id="KW-1133">Transmembrane helix</keyword>
<keyword evidence="4 9" id="KW-0732">Signal</keyword>
<keyword evidence="7" id="KW-0325">Glycoprotein</keyword>
<dbReference type="WBParaSite" id="Csp11.Scaffold629.g13114.t1">
    <property type="protein sequence ID" value="Csp11.Scaffold629.g13114.t1"/>
    <property type="gene ID" value="Csp11.Scaffold629.g13114"/>
</dbReference>
<feature type="transmembrane region" description="Helical" evidence="8">
    <location>
        <begin position="614"/>
        <end position="635"/>
    </location>
</feature>
<feature type="transmembrane region" description="Helical" evidence="8">
    <location>
        <begin position="559"/>
        <end position="578"/>
    </location>
</feature>
<feature type="transmembrane region" description="Helical" evidence="8">
    <location>
        <begin position="673"/>
        <end position="694"/>
    </location>
</feature>
<dbReference type="GO" id="GO:0005886">
    <property type="term" value="C:plasma membrane"/>
    <property type="evidence" value="ECO:0007669"/>
    <property type="project" value="TreeGrafter"/>
</dbReference>
<feature type="transmembrane region" description="Helical" evidence="8">
    <location>
        <begin position="498"/>
        <end position="517"/>
    </location>
</feature>
<comment type="subcellular location">
    <subcellularLocation>
        <location evidence="1">Membrane</location>
        <topology evidence="1">Multi-pass membrane protein</topology>
    </subcellularLocation>
</comment>
<keyword evidence="10" id="KW-1185">Reference proteome</keyword>
<feature type="transmembrane region" description="Helical" evidence="8">
    <location>
        <begin position="725"/>
        <end position="744"/>
    </location>
</feature>